<feature type="transmembrane region" description="Helical" evidence="1">
    <location>
        <begin position="142"/>
        <end position="165"/>
    </location>
</feature>
<dbReference type="SUPFAM" id="SSF54427">
    <property type="entry name" value="NTF2-like"/>
    <property type="match status" value="1"/>
</dbReference>
<dbReference type="GO" id="GO:0030638">
    <property type="term" value="P:polyketide metabolic process"/>
    <property type="evidence" value="ECO:0007669"/>
    <property type="project" value="InterPro"/>
</dbReference>
<dbReference type="Gene3D" id="3.10.450.50">
    <property type="match status" value="1"/>
</dbReference>
<dbReference type="KEGG" id="rub:GBA63_17835"/>
<accession>A0A6G8QD30</accession>
<dbReference type="EMBL" id="CP045119">
    <property type="protein sequence ID" value="QIN84301.1"/>
    <property type="molecule type" value="Genomic_DNA"/>
</dbReference>
<organism evidence="2 3">
    <name type="scientific">Rubrobacter tropicus</name>
    <dbReference type="NCBI Taxonomy" id="2653851"/>
    <lineage>
        <taxon>Bacteria</taxon>
        <taxon>Bacillati</taxon>
        <taxon>Actinomycetota</taxon>
        <taxon>Rubrobacteria</taxon>
        <taxon>Rubrobacterales</taxon>
        <taxon>Rubrobacteraceae</taxon>
        <taxon>Rubrobacter</taxon>
    </lineage>
</organism>
<dbReference type="AlphaFoldDB" id="A0A6G8QD30"/>
<keyword evidence="1" id="KW-0812">Transmembrane</keyword>
<keyword evidence="1" id="KW-0472">Membrane</keyword>
<name>A0A6G8QD30_9ACTN</name>
<feature type="transmembrane region" description="Helical" evidence="1">
    <location>
        <begin position="172"/>
        <end position="191"/>
    </location>
</feature>
<keyword evidence="1" id="KW-1133">Transmembrane helix</keyword>
<dbReference type="PANTHER" id="PTHR38436:SF1">
    <property type="entry name" value="ESTER CYCLASE"/>
    <property type="match status" value="1"/>
</dbReference>
<dbReference type="RefSeq" id="WP_166178345.1">
    <property type="nucleotide sequence ID" value="NZ_CP045119.1"/>
</dbReference>
<sequence length="391" mass="42508">MEVTRVVHAGVSAAGWPRAKLLREPLSWGALAAFLGAGLGLLGTIRRAILGDSFYVDPVVLLLAEVPGFVGEAFAMASLLGAVYLIWNVLGGTGRRLAFVGMASLALLLMGEAVGVASSIYWSTGDRWQGYAAFPFPGLEAAALYAIFFLPPVVLLPFTALALVAREKRIGVLLLCLFSFSLPFGALWFWLFPPDTGTYAEPSTEIFLYLVGWYSAGVSLIEAPLWVLLGLVFLSRARGSALGEAFRIRERENLKSARRLYERGLGLDDASVIDDLVSEDFRDPRRVSCCGKPGMKRVFSALWESYPDLSVSIEEQEAEGNLVRTRLTLSGTDRGGVLWYPPTGRHATFTADFVDRFSDGKLVEHSGRADTEGLLHQLGLTETPAPTEPQS</sequence>
<evidence type="ECO:0008006" key="4">
    <source>
        <dbReference type="Google" id="ProtNLM"/>
    </source>
</evidence>
<dbReference type="PANTHER" id="PTHR38436">
    <property type="entry name" value="POLYKETIDE CYCLASE SNOAL-LIKE DOMAIN"/>
    <property type="match status" value="1"/>
</dbReference>
<dbReference type="Pfam" id="PF07366">
    <property type="entry name" value="SnoaL"/>
    <property type="match status" value="1"/>
</dbReference>
<proteinExistence type="predicted"/>
<dbReference type="InterPro" id="IPR032710">
    <property type="entry name" value="NTF2-like_dom_sf"/>
</dbReference>
<evidence type="ECO:0000256" key="1">
    <source>
        <dbReference type="SAM" id="Phobius"/>
    </source>
</evidence>
<reference evidence="2 3" key="1">
    <citation type="submission" date="2019-10" db="EMBL/GenBank/DDBJ databases">
        <title>Rubrobacter sp nov SCSIO 52090 isolated from a deep-sea sediment in the South China Sea.</title>
        <authorList>
            <person name="Chen R.W."/>
        </authorList>
    </citation>
    <scope>NUCLEOTIDE SEQUENCE [LARGE SCALE GENOMIC DNA]</scope>
    <source>
        <strain evidence="2 3">SCSIO 52909</strain>
    </source>
</reference>
<dbReference type="Proteomes" id="UP000501452">
    <property type="component" value="Chromosome"/>
</dbReference>
<protein>
    <recommendedName>
        <fullName evidence="4">SnoaL-like domain-containing protein</fullName>
    </recommendedName>
</protein>
<dbReference type="InterPro" id="IPR009959">
    <property type="entry name" value="Cyclase_SnoaL-like"/>
</dbReference>
<feature type="transmembrane region" description="Helical" evidence="1">
    <location>
        <begin position="97"/>
        <end position="122"/>
    </location>
</feature>
<feature type="transmembrane region" description="Helical" evidence="1">
    <location>
        <begin position="211"/>
        <end position="234"/>
    </location>
</feature>
<feature type="transmembrane region" description="Helical" evidence="1">
    <location>
        <begin position="69"/>
        <end position="90"/>
    </location>
</feature>
<evidence type="ECO:0000313" key="2">
    <source>
        <dbReference type="EMBL" id="QIN84301.1"/>
    </source>
</evidence>
<gene>
    <name evidence="2" type="ORF">GBA63_17835</name>
</gene>
<keyword evidence="3" id="KW-1185">Reference proteome</keyword>
<evidence type="ECO:0000313" key="3">
    <source>
        <dbReference type="Proteomes" id="UP000501452"/>
    </source>
</evidence>
<feature type="transmembrane region" description="Helical" evidence="1">
    <location>
        <begin position="28"/>
        <end position="49"/>
    </location>
</feature>